<accession>A0ABN3PJG1</accession>
<dbReference type="EMBL" id="BAAATD010000001">
    <property type="protein sequence ID" value="GAA2582194.1"/>
    <property type="molecule type" value="Genomic_DNA"/>
</dbReference>
<gene>
    <name evidence="5" type="ORF">GCM10010411_13630</name>
</gene>
<keyword evidence="2" id="KW-0808">Transferase</keyword>
<evidence type="ECO:0000313" key="5">
    <source>
        <dbReference type="EMBL" id="GAA2582194.1"/>
    </source>
</evidence>
<dbReference type="PANTHER" id="PTHR12526">
    <property type="entry name" value="GLYCOSYLTRANSFERASE"/>
    <property type="match status" value="1"/>
</dbReference>
<keyword evidence="6" id="KW-1185">Reference proteome</keyword>
<dbReference type="Pfam" id="PF13692">
    <property type="entry name" value="Glyco_trans_1_4"/>
    <property type="match status" value="1"/>
</dbReference>
<name>A0ABN3PJG1_9ACTN</name>
<dbReference type="PANTHER" id="PTHR12526:SF630">
    <property type="entry name" value="GLYCOSYLTRANSFERASE"/>
    <property type="match status" value="1"/>
</dbReference>
<dbReference type="Pfam" id="PF13439">
    <property type="entry name" value="Glyco_transf_4"/>
    <property type="match status" value="1"/>
</dbReference>
<dbReference type="Proteomes" id="UP001501509">
    <property type="component" value="Unassembled WGS sequence"/>
</dbReference>
<sequence>MAEPRDVFIVCNNTDAVGGLQRWAHHLARLLSARGHFVTLVGITRAPEPHDYGPDDSYRVVVLYDRWRPSTLKWRPRTLRQRLNVAAREREHKRTKELRKGAGRLSALFAAARPGAVVICAQIWAMEWVACAETRGLKVIGMSHESYAATRRSSRYGRVKEYFADVDRMLALTPEDADAWARDGMTNADHMPNPLHVSPGRYPTLDAPVVTCIGRLSYEKGLDMMLEAWQEVALRHPEWRLRLYGCGPQEEELRERARNGGMARSVEFRGVTDEIEAALAETSIFALPSRDEGLPMSVLEAMAYGLPTVAFDCAPGVRELITDGEEGALVPPGDTAAFAAALGTLMEDAALRRTMGARARDSVLRFHPDVVLDRWERLFDLLHRDTSGVPAQAGRTHRADSEFPPTLPGTAVRVESGSRSFTAEGDS</sequence>
<organism evidence="5 6">
    <name type="scientific">Actinomadura fulvescens</name>
    <dbReference type="NCBI Taxonomy" id="46160"/>
    <lineage>
        <taxon>Bacteria</taxon>
        <taxon>Bacillati</taxon>
        <taxon>Actinomycetota</taxon>
        <taxon>Actinomycetes</taxon>
        <taxon>Streptosporangiales</taxon>
        <taxon>Thermomonosporaceae</taxon>
        <taxon>Actinomadura</taxon>
    </lineage>
</organism>
<evidence type="ECO:0000256" key="1">
    <source>
        <dbReference type="ARBA" id="ARBA00022676"/>
    </source>
</evidence>
<dbReference type="InterPro" id="IPR028098">
    <property type="entry name" value="Glyco_trans_4-like_N"/>
</dbReference>
<feature type="domain" description="Glycosyltransferase subfamily 4-like N-terminal" evidence="4">
    <location>
        <begin position="17"/>
        <end position="187"/>
    </location>
</feature>
<evidence type="ECO:0000259" key="4">
    <source>
        <dbReference type="Pfam" id="PF13439"/>
    </source>
</evidence>
<proteinExistence type="predicted"/>
<dbReference type="Gene3D" id="3.40.50.2000">
    <property type="entry name" value="Glycogen Phosphorylase B"/>
    <property type="match status" value="2"/>
</dbReference>
<feature type="region of interest" description="Disordered" evidence="3">
    <location>
        <begin position="389"/>
        <end position="427"/>
    </location>
</feature>
<evidence type="ECO:0000256" key="2">
    <source>
        <dbReference type="ARBA" id="ARBA00022679"/>
    </source>
</evidence>
<comment type="caution">
    <text evidence="5">The sequence shown here is derived from an EMBL/GenBank/DDBJ whole genome shotgun (WGS) entry which is preliminary data.</text>
</comment>
<reference evidence="5 6" key="1">
    <citation type="journal article" date="2019" name="Int. J. Syst. Evol. Microbiol.">
        <title>The Global Catalogue of Microorganisms (GCM) 10K type strain sequencing project: providing services to taxonomists for standard genome sequencing and annotation.</title>
        <authorList>
            <consortium name="The Broad Institute Genomics Platform"/>
            <consortium name="The Broad Institute Genome Sequencing Center for Infectious Disease"/>
            <person name="Wu L."/>
            <person name="Ma J."/>
        </authorList>
    </citation>
    <scope>NUCLEOTIDE SEQUENCE [LARGE SCALE GENOMIC DNA]</scope>
    <source>
        <strain evidence="5 6">JCM 6833</strain>
    </source>
</reference>
<dbReference type="SUPFAM" id="SSF53756">
    <property type="entry name" value="UDP-Glycosyltransferase/glycogen phosphorylase"/>
    <property type="match status" value="1"/>
</dbReference>
<protein>
    <submittedName>
        <fullName evidence="5">Glycosyltransferase family 4 protein</fullName>
    </submittedName>
</protein>
<keyword evidence="1" id="KW-0328">Glycosyltransferase</keyword>
<evidence type="ECO:0000256" key="3">
    <source>
        <dbReference type="SAM" id="MobiDB-lite"/>
    </source>
</evidence>
<dbReference type="RefSeq" id="WP_344538660.1">
    <property type="nucleotide sequence ID" value="NZ_BAAATD010000001.1"/>
</dbReference>
<evidence type="ECO:0000313" key="6">
    <source>
        <dbReference type="Proteomes" id="UP001501509"/>
    </source>
</evidence>